<keyword evidence="5" id="KW-1015">Disulfide bond</keyword>
<dbReference type="CDD" id="cd16899">
    <property type="entry name" value="LYZ_C_invert"/>
    <property type="match status" value="1"/>
</dbReference>
<dbReference type="Pfam" id="PF00062">
    <property type="entry name" value="Lys"/>
    <property type="match status" value="1"/>
</dbReference>
<dbReference type="InterPro" id="IPR000974">
    <property type="entry name" value="Glyco_hydro_22_lys"/>
</dbReference>
<protein>
    <recommendedName>
        <fullName evidence="3">lysozyme</fullName>
        <ecNumber evidence="3">3.2.1.17</ecNumber>
    </recommendedName>
</protein>
<dbReference type="PRINTS" id="PR00135">
    <property type="entry name" value="LYZLACT"/>
</dbReference>
<keyword evidence="6" id="KW-0326">Glycosidase</keyword>
<evidence type="ECO:0000256" key="2">
    <source>
        <dbReference type="ARBA" id="ARBA00010859"/>
    </source>
</evidence>
<evidence type="ECO:0000313" key="11">
    <source>
        <dbReference type="Proteomes" id="UP000502823"/>
    </source>
</evidence>
<feature type="domain" description="Glycosyl hydrolases family 22 (GH22)" evidence="9">
    <location>
        <begin position="96"/>
        <end position="114"/>
    </location>
</feature>
<comment type="caution">
    <text evidence="10">The sequence shown here is derived from an EMBL/GenBank/DDBJ whole genome shotgun (WGS) entry which is preliminary data.</text>
</comment>
<dbReference type="SUPFAM" id="SSF53955">
    <property type="entry name" value="Lysozyme-like"/>
    <property type="match status" value="1"/>
</dbReference>
<dbReference type="Proteomes" id="UP000502823">
    <property type="component" value="Unassembled WGS sequence"/>
</dbReference>
<dbReference type="PROSITE" id="PS00128">
    <property type="entry name" value="GLYCOSYL_HYDROL_F22_1"/>
    <property type="match status" value="1"/>
</dbReference>
<dbReference type="GO" id="GO:0003796">
    <property type="term" value="F:lysozyme activity"/>
    <property type="evidence" value="ECO:0007669"/>
    <property type="project" value="UniProtKB-EC"/>
</dbReference>
<dbReference type="EMBL" id="BLKM01000913">
    <property type="protein sequence ID" value="GFG39621.1"/>
    <property type="molecule type" value="Genomic_DNA"/>
</dbReference>
<accession>A0A6L2Q3Y3</accession>
<dbReference type="InterPro" id="IPR001916">
    <property type="entry name" value="Glyco_hydro_22"/>
</dbReference>
<comment type="catalytic activity">
    <reaction evidence="1">
        <text>Hydrolysis of (1-&gt;4)-beta-linkages between N-acetylmuramic acid and N-acetyl-D-glucosamine residues in a peptidoglycan and between N-acetyl-D-glucosamine residues in chitodextrins.</text>
        <dbReference type="EC" id="3.2.1.17"/>
    </reaction>
</comment>
<feature type="chain" id="PRO_5026981541" description="lysozyme" evidence="8">
    <location>
        <begin position="25"/>
        <end position="189"/>
    </location>
</feature>
<dbReference type="SMART" id="SM00263">
    <property type="entry name" value="LYZ1"/>
    <property type="match status" value="1"/>
</dbReference>
<dbReference type="PRINTS" id="PR00137">
    <property type="entry name" value="LYSOZYME"/>
</dbReference>
<dbReference type="EC" id="3.2.1.17" evidence="3"/>
<keyword evidence="6" id="KW-0378">Hydrolase</keyword>
<comment type="similarity">
    <text evidence="2 7">Belongs to the glycosyl hydrolase 22 family.</text>
</comment>
<proteinExistence type="inferred from homology"/>
<dbReference type="FunFam" id="1.10.530.10:FF:000001">
    <property type="entry name" value="Lysozyme C"/>
    <property type="match status" value="1"/>
</dbReference>
<organism evidence="10 11">
    <name type="scientific">Coptotermes formosanus</name>
    <name type="common">Formosan subterranean termite</name>
    <dbReference type="NCBI Taxonomy" id="36987"/>
    <lineage>
        <taxon>Eukaryota</taxon>
        <taxon>Metazoa</taxon>
        <taxon>Ecdysozoa</taxon>
        <taxon>Arthropoda</taxon>
        <taxon>Hexapoda</taxon>
        <taxon>Insecta</taxon>
        <taxon>Pterygota</taxon>
        <taxon>Neoptera</taxon>
        <taxon>Polyneoptera</taxon>
        <taxon>Dictyoptera</taxon>
        <taxon>Blattodea</taxon>
        <taxon>Blattoidea</taxon>
        <taxon>Termitoidae</taxon>
        <taxon>Rhinotermitidae</taxon>
        <taxon>Coptotermes</taxon>
    </lineage>
</organism>
<gene>
    <name evidence="10" type="ORF">Cfor_02895</name>
</gene>
<dbReference type="OrthoDB" id="195015at2759"/>
<evidence type="ECO:0000256" key="6">
    <source>
        <dbReference type="ARBA" id="ARBA00023295"/>
    </source>
</evidence>
<dbReference type="Gene3D" id="1.10.530.10">
    <property type="match status" value="1"/>
</dbReference>
<evidence type="ECO:0000256" key="7">
    <source>
        <dbReference type="RuleBase" id="RU004440"/>
    </source>
</evidence>
<keyword evidence="4" id="KW-0081">Bacteriolytic enzyme</keyword>
<evidence type="ECO:0000256" key="8">
    <source>
        <dbReference type="SAM" id="SignalP"/>
    </source>
</evidence>
<reference evidence="11" key="1">
    <citation type="submission" date="2020-01" db="EMBL/GenBank/DDBJ databases">
        <title>Draft genome sequence of the Termite Coptotermes fromosanus.</title>
        <authorList>
            <person name="Itakura S."/>
            <person name="Yosikawa Y."/>
            <person name="Umezawa K."/>
        </authorList>
    </citation>
    <scope>NUCLEOTIDE SEQUENCE [LARGE SCALE GENOMIC DNA]</scope>
</reference>
<dbReference type="InterPro" id="IPR019799">
    <property type="entry name" value="Glyco_hydro_22_CS"/>
</dbReference>
<name>A0A6L2Q3Y3_COPFO</name>
<dbReference type="GO" id="GO:0042742">
    <property type="term" value="P:defense response to bacterium"/>
    <property type="evidence" value="ECO:0007669"/>
    <property type="project" value="UniProtKB-KW"/>
</dbReference>
<sequence>MKTIRDIYLLFFVVIYSWPQGRYCKVYERCELARELKEVHNISEDQIATWVCIAKHESQFNTSAVGHLNWDGSGDHGLFQISDLYWCSPPGKGWACGVSCADLEDDDIKDDVVCAKRIYRQHQRLTGDGFTAWAVYGPHCSNKDSVLKHVEGCDGVVTKTKTVQESTEKNEVVKTSKKYQAKYFSNSGI</sequence>
<evidence type="ECO:0000259" key="9">
    <source>
        <dbReference type="PROSITE" id="PS00128"/>
    </source>
</evidence>
<dbReference type="PANTHER" id="PTHR11407:SF63">
    <property type="entry name" value="LYSOZYME C"/>
    <property type="match status" value="1"/>
</dbReference>
<keyword evidence="11" id="KW-1185">Reference proteome</keyword>
<keyword evidence="8" id="KW-0732">Signal</keyword>
<keyword evidence="4" id="KW-0929">Antimicrobial</keyword>
<dbReference type="PANTHER" id="PTHR11407">
    <property type="entry name" value="LYSOZYME C"/>
    <property type="match status" value="1"/>
</dbReference>
<evidence type="ECO:0000256" key="4">
    <source>
        <dbReference type="ARBA" id="ARBA00022638"/>
    </source>
</evidence>
<dbReference type="FunCoup" id="A0A6L2Q3Y3">
    <property type="interactions" value="39"/>
</dbReference>
<dbReference type="InterPro" id="IPR023346">
    <property type="entry name" value="Lysozyme-like_dom_sf"/>
</dbReference>
<feature type="signal peptide" evidence="8">
    <location>
        <begin position="1"/>
        <end position="24"/>
    </location>
</feature>
<evidence type="ECO:0000256" key="1">
    <source>
        <dbReference type="ARBA" id="ARBA00000632"/>
    </source>
</evidence>
<dbReference type="InParanoid" id="A0A6L2Q3Y3"/>
<dbReference type="AlphaFoldDB" id="A0A6L2Q3Y3"/>
<evidence type="ECO:0000313" key="10">
    <source>
        <dbReference type="EMBL" id="GFG39621.1"/>
    </source>
</evidence>
<evidence type="ECO:0000256" key="3">
    <source>
        <dbReference type="ARBA" id="ARBA00012732"/>
    </source>
</evidence>
<evidence type="ECO:0000256" key="5">
    <source>
        <dbReference type="ARBA" id="ARBA00023157"/>
    </source>
</evidence>
<dbReference type="GO" id="GO:0031640">
    <property type="term" value="P:killing of cells of another organism"/>
    <property type="evidence" value="ECO:0007669"/>
    <property type="project" value="UniProtKB-KW"/>
</dbReference>
<dbReference type="PROSITE" id="PS51348">
    <property type="entry name" value="GLYCOSYL_HYDROL_F22_2"/>
    <property type="match status" value="1"/>
</dbReference>